<dbReference type="AlphaFoldDB" id="A0A2T0AVT5"/>
<organism evidence="2 3">
    <name type="scientific">Neomoorella humiferrea</name>
    <dbReference type="NCBI Taxonomy" id="676965"/>
    <lineage>
        <taxon>Bacteria</taxon>
        <taxon>Bacillati</taxon>
        <taxon>Bacillota</taxon>
        <taxon>Clostridia</taxon>
        <taxon>Neomoorellales</taxon>
        <taxon>Neomoorellaceae</taxon>
        <taxon>Neomoorella</taxon>
    </lineage>
</organism>
<dbReference type="OrthoDB" id="3192849at2"/>
<name>A0A2T0AVT5_9FIRM</name>
<dbReference type="Pfam" id="PF11823">
    <property type="entry name" value="Se_S_carrier"/>
    <property type="match status" value="1"/>
</dbReference>
<sequence length="86" mass="9346">MPEVVLLTFPSTYQALKAEKVIQGAGLTGRLIPMPREVSSLCGLALELDPTVDEEAAKLLIAAGVKLEKRVKAQKERGRFLILEAD</sequence>
<comment type="caution">
    <text evidence="2">The sequence shown here is derived from an EMBL/GenBank/DDBJ whole genome shotgun (WGS) entry which is preliminary data.</text>
</comment>
<accession>A0A2T0AVT5</accession>
<proteinExistence type="predicted"/>
<dbReference type="Proteomes" id="UP000238415">
    <property type="component" value="Unassembled WGS sequence"/>
</dbReference>
<evidence type="ECO:0000259" key="1">
    <source>
        <dbReference type="Pfam" id="PF11823"/>
    </source>
</evidence>
<dbReference type="InterPro" id="IPR021778">
    <property type="entry name" value="Se/S_carrier-like"/>
</dbReference>
<reference evidence="2 3" key="1">
    <citation type="submission" date="2018-03" db="EMBL/GenBank/DDBJ databases">
        <title>Genome sequence of Moorella humiferrea DSM 23265.</title>
        <authorList>
            <person name="Poehlein A."/>
            <person name="Daniel R."/>
        </authorList>
    </citation>
    <scope>NUCLEOTIDE SEQUENCE [LARGE SCALE GENOMIC DNA]</scope>
    <source>
        <strain evidence="2 3">DSM 23265</strain>
    </source>
</reference>
<evidence type="ECO:0000313" key="2">
    <source>
        <dbReference type="EMBL" id="PRR74756.1"/>
    </source>
</evidence>
<feature type="domain" description="Putative Se/S carrier protein-like" evidence="1">
    <location>
        <begin position="6"/>
        <end position="69"/>
    </location>
</feature>
<evidence type="ECO:0000313" key="3">
    <source>
        <dbReference type="Proteomes" id="UP000238415"/>
    </source>
</evidence>
<dbReference type="EMBL" id="PVXM01000007">
    <property type="protein sequence ID" value="PRR74756.1"/>
    <property type="molecule type" value="Genomic_DNA"/>
</dbReference>
<keyword evidence="3" id="KW-1185">Reference proteome</keyword>
<gene>
    <name evidence="2" type="ORF">MOHU_07370</name>
</gene>
<protein>
    <recommendedName>
        <fullName evidence="1">Putative Se/S carrier protein-like domain-containing protein</fullName>
    </recommendedName>
</protein>
<dbReference type="RefSeq" id="WP_106004754.1">
    <property type="nucleotide sequence ID" value="NZ_CP136418.1"/>
</dbReference>